<comment type="caution">
    <text evidence="1">The sequence shown here is derived from an EMBL/GenBank/DDBJ whole genome shotgun (WGS) entry which is preliminary data.</text>
</comment>
<protein>
    <recommendedName>
        <fullName evidence="3">Red chlorophyll catabolite reductase</fullName>
    </recommendedName>
</protein>
<dbReference type="RefSeq" id="WP_167189650.1">
    <property type="nucleotide sequence ID" value="NZ_JAAONZ010000015.1"/>
</dbReference>
<dbReference type="Gene3D" id="3.40.1500.20">
    <property type="match status" value="1"/>
</dbReference>
<sequence length="248" mass="27165">MSELSLPRQLWGETLDKLVNGLQLTEVLGDDGGSYMSLQSQAPFANGEVGNVRVFKGDHIHQVVTCSLVVPAIHLDSHMLFAFMPPESPVPHFTLDSVSGGEHFAFHLDLIPRVDLGAHLDYMDAVFTPLTELLQTGRAVEGLSPAQLDPRQYAVMSPWMFVSRATADAFQQIHNIVDGYLDHWLTLVGQGVSPAALGGADAQQLAERDQRNKAIIFDPNVDKVWNQIQGLIGEQACLELRTLLKASS</sequence>
<dbReference type="AlphaFoldDB" id="A0A9E5MN32"/>
<evidence type="ECO:0000313" key="2">
    <source>
        <dbReference type="Proteomes" id="UP000787472"/>
    </source>
</evidence>
<gene>
    <name evidence="1" type="ORF">G8770_17090</name>
</gene>
<evidence type="ECO:0000313" key="1">
    <source>
        <dbReference type="EMBL" id="NHO67266.1"/>
    </source>
</evidence>
<keyword evidence="2" id="KW-1185">Reference proteome</keyword>
<name>A0A9E5MN32_9GAMM</name>
<evidence type="ECO:0008006" key="3">
    <source>
        <dbReference type="Google" id="ProtNLM"/>
    </source>
</evidence>
<dbReference type="EMBL" id="JAAONZ010000015">
    <property type="protein sequence ID" value="NHO67266.1"/>
    <property type="molecule type" value="Genomic_DNA"/>
</dbReference>
<accession>A0A9E5MN32</accession>
<proteinExistence type="predicted"/>
<organism evidence="1 2">
    <name type="scientific">Pseudomaricurvus hydrocarbonicus</name>
    <dbReference type="NCBI Taxonomy" id="1470433"/>
    <lineage>
        <taxon>Bacteria</taxon>
        <taxon>Pseudomonadati</taxon>
        <taxon>Pseudomonadota</taxon>
        <taxon>Gammaproteobacteria</taxon>
        <taxon>Cellvibrionales</taxon>
        <taxon>Cellvibrionaceae</taxon>
        <taxon>Pseudomaricurvus</taxon>
    </lineage>
</organism>
<reference evidence="1" key="1">
    <citation type="submission" date="2020-03" db="EMBL/GenBank/DDBJ databases">
        <authorList>
            <person name="Guo F."/>
        </authorList>
    </citation>
    <scope>NUCLEOTIDE SEQUENCE</scope>
    <source>
        <strain evidence="1">JCM 30134</strain>
    </source>
</reference>
<dbReference type="Proteomes" id="UP000787472">
    <property type="component" value="Unassembled WGS sequence"/>
</dbReference>